<keyword evidence="1 4" id="KW-0489">Methyltransferase</keyword>
<name>A0ABW9UUJ1_9SPHN</name>
<dbReference type="EMBL" id="WTYO01000002">
    <property type="protein sequence ID" value="MXO68529.1"/>
    <property type="molecule type" value="Genomic_DNA"/>
</dbReference>
<dbReference type="Pfam" id="PF13649">
    <property type="entry name" value="Methyltransf_25"/>
    <property type="match status" value="1"/>
</dbReference>
<dbReference type="Gene3D" id="3.40.50.150">
    <property type="entry name" value="Vaccinia Virus protein VP39"/>
    <property type="match status" value="1"/>
</dbReference>
<protein>
    <submittedName>
        <fullName evidence="4">Methyltransferase domain-containing protein</fullName>
    </submittedName>
</protein>
<accession>A0ABW9UUJ1</accession>
<evidence type="ECO:0000256" key="2">
    <source>
        <dbReference type="ARBA" id="ARBA00022679"/>
    </source>
</evidence>
<evidence type="ECO:0000313" key="4">
    <source>
        <dbReference type="EMBL" id="MXO68529.1"/>
    </source>
</evidence>
<gene>
    <name evidence="4" type="ORF">GRI72_06785</name>
</gene>
<dbReference type="Proteomes" id="UP000444401">
    <property type="component" value="Unassembled WGS sequence"/>
</dbReference>
<dbReference type="GO" id="GO:0008168">
    <property type="term" value="F:methyltransferase activity"/>
    <property type="evidence" value="ECO:0007669"/>
    <property type="project" value="UniProtKB-KW"/>
</dbReference>
<organism evidence="4 5">
    <name type="scientific">Pelagerythrobacter marinus</name>
    <dbReference type="NCBI Taxonomy" id="538382"/>
    <lineage>
        <taxon>Bacteria</taxon>
        <taxon>Pseudomonadati</taxon>
        <taxon>Pseudomonadota</taxon>
        <taxon>Alphaproteobacteria</taxon>
        <taxon>Sphingomonadales</taxon>
        <taxon>Erythrobacteraceae</taxon>
        <taxon>Pelagerythrobacter</taxon>
    </lineage>
</organism>
<dbReference type="RefSeq" id="WP_160733153.1">
    <property type="nucleotide sequence ID" value="NZ_WTYO01000002.1"/>
</dbReference>
<reference evidence="4 5" key="1">
    <citation type="submission" date="2019-12" db="EMBL/GenBank/DDBJ databases">
        <title>Genomic-based taxomic classification of the family Erythrobacteraceae.</title>
        <authorList>
            <person name="Xu L."/>
        </authorList>
    </citation>
    <scope>NUCLEOTIDE SEQUENCE [LARGE SCALE GENOMIC DNA]</scope>
    <source>
        <strain evidence="4 5">H32</strain>
    </source>
</reference>
<dbReference type="CDD" id="cd02440">
    <property type="entry name" value="AdoMet_MTases"/>
    <property type="match status" value="1"/>
</dbReference>
<dbReference type="InterPro" id="IPR041698">
    <property type="entry name" value="Methyltransf_25"/>
</dbReference>
<evidence type="ECO:0000313" key="5">
    <source>
        <dbReference type="Proteomes" id="UP000444401"/>
    </source>
</evidence>
<evidence type="ECO:0000259" key="3">
    <source>
        <dbReference type="Pfam" id="PF13649"/>
    </source>
</evidence>
<keyword evidence="5" id="KW-1185">Reference proteome</keyword>
<dbReference type="SUPFAM" id="SSF53335">
    <property type="entry name" value="S-adenosyl-L-methionine-dependent methyltransferases"/>
    <property type="match status" value="1"/>
</dbReference>
<dbReference type="PANTHER" id="PTHR43861">
    <property type="entry name" value="TRANS-ACONITATE 2-METHYLTRANSFERASE-RELATED"/>
    <property type="match status" value="1"/>
</dbReference>
<proteinExistence type="predicted"/>
<evidence type="ECO:0000256" key="1">
    <source>
        <dbReference type="ARBA" id="ARBA00022603"/>
    </source>
</evidence>
<dbReference type="GO" id="GO:0032259">
    <property type="term" value="P:methylation"/>
    <property type="evidence" value="ECO:0007669"/>
    <property type="project" value="UniProtKB-KW"/>
</dbReference>
<comment type="caution">
    <text evidence="4">The sequence shown here is derived from an EMBL/GenBank/DDBJ whole genome shotgun (WGS) entry which is preliminary data.</text>
</comment>
<dbReference type="PANTHER" id="PTHR43861:SF1">
    <property type="entry name" value="TRANS-ACONITATE 2-METHYLTRANSFERASE"/>
    <property type="match status" value="1"/>
</dbReference>
<sequence>MTEKLEWEGRVGRSWAGEWHRTDRSFAALTRRLVAAAAAEPFARALDIGCGAGEVSLALAERRPDGQVVGVDVSEDLLSVARDRAQGRAPDRGSVWFECADAAAWSRPGFAPDLLVSRHGVMFFADPVAAFAHLAAIAAPGARLAFTCFRAAAENEWARGLASLLPDGAGAPPPPGQPGPFAFADPDHVEQVLGRTGWRDATFEPVDFPYLAGEGAEAVEDALSYFLVIGPAARAAAQLEGPARADFITRLRALLAGWENGGRIAPQAAAWLVEARAPG</sequence>
<keyword evidence="2" id="KW-0808">Transferase</keyword>
<feature type="domain" description="Methyltransferase" evidence="3">
    <location>
        <begin position="46"/>
        <end position="141"/>
    </location>
</feature>
<dbReference type="InterPro" id="IPR029063">
    <property type="entry name" value="SAM-dependent_MTases_sf"/>
</dbReference>